<dbReference type="UniPathway" id="UPA00002">
    <property type="reaction ID" value="UER00468"/>
</dbReference>
<accession>A0A0S6UAZ5</accession>
<dbReference type="GO" id="GO:0009264">
    <property type="term" value="P:deoxyribonucleotide catabolic process"/>
    <property type="evidence" value="ECO:0007669"/>
    <property type="project" value="UniProtKB-UniRule"/>
</dbReference>
<keyword evidence="2 7" id="KW-0963">Cytoplasm</keyword>
<comment type="pathway">
    <text evidence="7">Carbohydrate degradation; 2-deoxy-D-ribose 1-phosphate degradation; D-glyceraldehyde 3-phosphate and acetaldehyde from 2-deoxy-alpha-D-ribose 1-phosphate: step 2/2.</text>
</comment>
<dbReference type="PANTHER" id="PTHR10889">
    <property type="entry name" value="DEOXYRIBOSE-PHOSPHATE ALDOLASE"/>
    <property type="match status" value="1"/>
</dbReference>
<comment type="subcellular location">
    <subcellularLocation>
        <location evidence="7">Cytoplasm</location>
    </subcellularLocation>
</comment>
<protein>
    <recommendedName>
        <fullName evidence="7">Deoxyribose-phosphate aldolase</fullName>
        <shortName evidence="7">DERA</shortName>
        <ecNumber evidence="7">4.1.2.4</ecNumber>
    </recommendedName>
    <alternativeName>
        <fullName evidence="7">2-deoxy-D-ribose 5-phosphate aldolase</fullName>
    </alternativeName>
    <alternativeName>
        <fullName evidence="7">Phosphodeoxyriboaldolase</fullName>
        <shortName evidence="7">Deoxyriboaldolase</shortName>
    </alternativeName>
</protein>
<feature type="active site" description="Schiff-base intermediate with acetaldehyde" evidence="7">
    <location>
        <position position="158"/>
    </location>
</feature>
<evidence type="ECO:0000256" key="7">
    <source>
        <dbReference type="HAMAP-Rule" id="MF_00114"/>
    </source>
</evidence>
<dbReference type="HAMAP" id="MF_00114">
    <property type="entry name" value="DeoC_type1"/>
    <property type="match status" value="1"/>
</dbReference>
<dbReference type="InterPro" id="IPR002915">
    <property type="entry name" value="DeoC/FbaB/LacD_aldolase"/>
</dbReference>
<comment type="function">
    <text evidence="6 7">Catalyzes a reversible aldol reaction between acetaldehyde and D-glyceraldehyde 3-phosphate to generate 2-deoxy-D-ribose 5-phosphate.</text>
</comment>
<reference evidence="8" key="1">
    <citation type="journal article" date="2014" name="Gene">
        <title>Genome-guided analysis of transformation efficiency and carbon dioxide assimilation by Moorella thermoacetica Y72.</title>
        <authorList>
            <person name="Tsukahara K."/>
            <person name="Kita A."/>
            <person name="Nakashimada Y."/>
            <person name="Hoshino T."/>
            <person name="Murakami K."/>
        </authorList>
    </citation>
    <scope>NUCLEOTIDE SEQUENCE [LARGE SCALE GENOMIC DNA]</scope>
    <source>
        <strain evidence="8">Y72</strain>
    </source>
</reference>
<evidence type="ECO:0000256" key="3">
    <source>
        <dbReference type="ARBA" id="ARBA00023239"/>
    </source>
</evidence>
<dbReference type="RefSeq" id="WP_025773365.1">
    <property type="nucleotide sequence ID" value="NZ_DF238840.1"/>
</dbReference>
<dbReference type="CDD" id="cd00959">
    <property type="entry name" value="DeoC"/>
    <property type="match status" value="1"/>
</dbReference>
<evidence type="ECO:0000256" key="6">
    <source>
        <dbReference type="ARBA" id="ARBA00056337"/>
    </source>
</evidence>
<dbReference type="PIRSF" id="PIRSF001357">
    <property type="entry name" value="DeoC"/>
    <property type="match status" value="1"/>
</dbReference>
<name>A0A0S6UAZ5_NEOTH</name>
<dbReference type="GO" id="GO:0006018">
    <property type="term" value="P:2-deoxyribose 1-phosphate catabolic process"/>
    <property type="evidence" value="ECO:0007669"/>
    <property type="project" value="UniProtKB-UniRule"/>
</dbReference>
<evidence type="ECO:0000256" key="4">
    <source>
        <dbReference type="ARBA" id="ARBA00023270"/>
    </source>
</evidence>
<dbReference type="PANTHER" id="PTHR10889:SF1">
    <property type="entry name" value="DEOXYRIBOSE-PHOSPHATE ALDOLASE"/>
    <property type="match status" value="1"/>
</dbReference>
<evidence type="ECO:0000256" key="1">
    <source>
        <dbReference type="ARBA" id="ARBA00010936"/>
    </source>
</evidence>
<evidence type="ECO:0000256" key="5">
    <source>
        <dbReference type="ARBA" id="ARBA00048791"/>
    </source>
</evidence>
<dbReference type="InterPro" id="IPR013785">
    <property type="entry name" value="Aldolase_TIM"/>
</dbReference>
<keyword evidence="3 7" id="KW-0456">Lyase</keyword>
<comment type="catalytic activity">
    <reaction evidence="5 7">
        <text>2-deoxy-D-ribose 5-phosphate = D-glyceraldehyde 3-phosphate + acetaldehyde</text>
        <dbReference type="Rhea" id="RHEA:12821"/>
        <dbReference type="ChEBI" id="CHEBI:15343"/>
        <dbReference type="ChEBI" id="CHEBI:59776"/>
        <dbReference type="ChEBI" id="CHEBI:62877"/>
        <dbReference type="EC" id="4.1.2.4"/>
    </reaction>
</comment>
<dbReference type="InterPro" id="IPR011343">
    <property type="entry name" value="DeoC"/>
</dbReference>
<dbReference type="EMBL" id="DF238840">
    <property type="protein sequence ID" value="GAF25357.1"/>
    <property type="molecule type" value="Genomic_DNA"/>
</dbReference>
<feature type="active site" description="Proton donor/acceptor" evidence="7">
    <location>
        <position position="94"/>
    </location>
</feature>
<organism evidence="8">
    <name type="scientific">Moorella thermoacetica Y72</name>
    <dbReference type="NCBI Taxonomy" id="1325331"/>
    <lineage>
        <taxon>Bacteria</taxon>
        <taxon>Bacillati</taxon>
        <taxon>Bacillota</taxon>
        <taxon>Clostridia</taxon>
        <taxon>Neomoorellales</taxon>
        <taxon>Neomoorellaceae</taxon>
        <taxon>Neomoorella</taxon>
    </lineage>
</organism>
<sequence length="224" mass="23755">MVWNKETLAAVIDHTLLKPQAKPEDIERLCEEAINYHFASVCINPCYVSMASKILSGTGVKTCTVIGFPLGANETSIKVKEAQKAIEQGASEIDMVINVGMLKSKILTYVGNEIKEIVDIATKGNAIVKVIIETCLLDKEEKITACKLAVENGAAFVKTSTGFNGPGAQVSDVALMRETVGYKIGVKASGGIRDYQTAVAMLEAGASRIGTSAGVAIIETIKDS</sequence>
<dbReference type="Proteomes" id="UP000063718">
    <property type="component" value="Unassembled WGS sequence"/>
</dbReference>
<evidence type="ECO:0000313" key="8">
    <source>
        <dbReference type="EMBL" id="GAF25357.1"/>
    </source>
</evidence>
<dbReference type="GO" id="GO:0016052">
    <property type="term" value="P:carbohydrate catabolic process"/>
    <property type="evidence" value="ECO:0007669"/>
    <property type="project" value="TreeGrafter"/>
</dbReference>
<dbReference type="InterPro" id="IPR028581">
    <property type="entry name" value="DeoC_typeI"/>
</dbReference>
<dbReference type="GO" id="GO:0005737">
    <property type="term" value="C:cytoplasm"/>
    <property type="evidence" value="ECO:0007669"/>
    <property type="project" value="UniProtKB-SubCell"/>
</dbReference>
<gene>
    <name evidence="7" type="primary">deoC</name>
    <name evidence="8" type="ORF">MTY_0690</name>
</gene>
<keyword evidence="4 7" id="KW-0704">Schiff base</keyword>
<dbReference type="EC" id="4.1.2.4" evidence="7"/>
<proteinExistence type="inferred from homology"/>
<dbReference type="FunFam" id="3.20.20.70:FF:000044">
    <property type="entry name" value="Deoxyribose-phosphate aldolase"/>
    <property type="match status" value="1"/>
</dbReference>
<dbReference type="SUPFAM" id="SSF51569">
    <property type="entry name" value="Aldolase"/>
    <property type="match status" value="1"/>
</dbReference>
<dbReference type="AlphaFoldDB" id="A0A0S6UAZ5"/>
<dbReference type="GO" id="GO:0004139">
    <property type="term" value="F:deoxyribose-phosphate aldolase activity"/>
    <property type="evidence" value="ECO:0007669"/>
    <property type="project" value="UniProtKB-UniRule"/>
</dbReference>
<feature type="active site" description="Proton donor/acceptor" evidence="7">
    <location>
        <position position="187"/>
    </location>
</feature>
<dbReference type="NCBIfam" id="TIGR00126">
    <property type="entry name" value="deoC"/>
    <property type="match status" value="1"/>
</dbReference>
<dbReference type="Pfam" id="PF01791">
    <property type="entry name" value="DeoC"/>
    <property type="match status" value="1"/>
</dbReference>
<comment type="similarity">
    <text evidence="1 7">Belongs to the DeoC/FbaB aldolase family. DeoC type 1 subfamily.</text>
</comment>
<dbReference type="SMART" id="SM01133">
    <property type="entry name" value="DeoC"/>
    <property type="match status" value="1"/>
</dbReference>
<dbReference type="Gene3D" id="3.20.20.70">
    <property type="entry name" value="Aldolase class I"/>
    <property type="match status" value="1"/>
</dbReference>
<evidence type="ECO:0000256" key="2">
    <source>
        <dbReference type="ARBA" id="ARBA00022490"/>
    </source>
</evidence>